<organism evidence="2 3">
    <name type="scientific">Baudoinia panamericana (strain UAMH 10762)</name>
    <name type="common">Angels' share fungus</name>
    <name type="synonym">Baudoinia compniacensis (strain UAMH 10762)</name>
    <dbReference type="NCBI Taxonomy" id="717646"/>
    <lineage>
        <taxon>Eukaryota</taxon>
        <taxon>Fungi</taxon>
        <taxon>Dikarya</taxon>
        <taxon>Ascomycota</taxon>
        <taxon>Pezizomycotina</taxon>
        <taxon>Dothideomycetes</taxon>
        <taxon>Dothideomycetidae</taxon>
        <taxon>Mycosphaerellales</taxon>
        <taxon>Teratosphaeriaceae</taxon>
        <taxon>Baudoinia</taxon>
    </lineage>
</organism>
<dbReference type="GeneID" id="19109933"/>
<dbReference type="PANTHER" id="PTHR42085">
    <property type="entry name" value="F-BOX DOMAIN-CONTAINING PROTEIN"/>
    <property type="match status" value="1"/>
</dbReference>
<dbReference type="EMBL" id="KB445559">
    <property type="protein sequence ID" value="EMC94272.1"/>
    <property type="molecule type" value="Genomic_DNA"/>
</dbReference>
<dbReference type="KEGG" id="bcom:BAUCODRAFT_228368"/>
<proteinExistence type="predicted"/>
<dbReference type="Proteomes" id="UP000011761">
    <property type="component" value="Unassembled WGS sequence"/>
</dbReference>
<sequence>MAEYAEVAAPTSMNSAPAHQPNTETVPMLMAGWSNEETPTALHTAAVDPQELETAPTTMAARGEDAALASMILETAAVSRNECRLLSLPAEQRNAIYHLAMVQPRPLNVAQRTDVREPGLLSTCKQIRAEALAVFYGTNLFRDINTAPRYYIDVATGERFRHLTHAPAWLKQMSSAKRALIRRIEVCYKIDIAQDLFWYIMSTEPYRTRWEQLRRQPGPCEGRKAYIKGVIMEFGEDMARQFLLDDNHHMKNIKAVPWHHGTLETSSRYISSRRDPGEMGRGV</sequence>
<evidence type="ECO:0000313" key="2">
    <source>
        <dbReference type="EMBL" id="EMC94272.1"/>
    </source>
</evidence>
<protein>
    <submittedName>
        <fullName evidence="2">Uncharacterized protein</fullName>
    </submittedName>
</protein>
<dbReference type="RefSeq" id="XP_007679114.1">
    <property type="nucleotide sequence ID" value="XM_007680924.1"/>
</dbReference>
<feature type="region of interest" description="Disordered" evidence="1">
    <location>
        <begin position="1"/>
        <end position="22"/>
    </location>
</feature>
<evidence type="ECO:0000256" key="1">
    <source>
        <dbReference type="SAM" id="MobiDB-lite"/>
    </source>
</evidence>
<keyword evidence="3" id="KW-1185">Reference proteome</keyword>
<dbReference type="STRING" id="717646.M2LJ65"/>
<dbReference type="OrthoDB" id="62952at2759"/>
<dbReference type="HOGENOM" id="CLU_983489_0_0_1"/>
<reference evidence="2 3" key="1">
    <citation type="journal article" date="2012" name="PLoS Pathog.">
        <title>Diverse lifestyles and strategies of plant pathogenesis encoded in the genomes of eighteen Dothideomycetes fungi.</title>
        <authorList>
            <person name="Ohm R.A."/>
            <person name="Feau N."/>
            <person name="Henrissat B."/>
            <person name="Schoch C.L."/>
            <person name="Horwitz B.A."/>
            <person name="Barry K.W."/>
            <person name="Condon B.J."/>
            <person name="Copeland A.C."/>
            <person name="Dhillon B."/>
            <person name="Glaser F."/>
            <person name="Hesse C.N."/>
            <person name="Kosti I."/>
            <person name="LaButti K."/>
            <person name="Lindquist E.A."/>
            <person name="Lucas S."/>
            <person name="Salamov A.A."/>
            <person name="Bradshaw R.E."/>
            <person name="Ciuffetti L."/>
            <person name="Hamelin R.C."/>
            <person name="Kema G.H.J."/>
            <person name="Lawrence C."/>
            <person name="Scott J.A."/>
            <person name="Spatafora J.W."/>
            <person name="Turgeon B.G."/>
            <person name="de Wit P.J.G.M."/>
            <person name="Zhong S."/>
            <person name="Goodwin S.B."/>
            <person name="Grigoriev I.V."/>
        </authorList>
    </citation>
    <scope>NUCLEOTIDE SEQUENCE [LARGE SCALE GENOMIC DNA]</scope>
    <source>
        <strain evidence="2 3">UAMH 10762</strain>
    </source>
</reference>
<gene>
    <name evidence="2" type="ORF">BAUCODRAFT_228368</name>
</gene>
<dbReference type="PANTHER" id="PTHR42085:SF2">
    <property type="entry name" value="F-BOX DOMAIN-CONTAINING PROTEIN"/>
    <property type="match status" value="1"/>
</dbReference>
<accession>M2LJ65</accession>
<name>M2LJ65_BAUPA</name>
<dbReference type="AlphaFoldDB" id="M2LJ65"/>
<dbReference type="InterPro" id="IPR038883">
    <property type="entry name" value="AN11006-like"/>
</dbReference>
<evidence type="ECO:0000313" key="3">
    <source>
        <dbReference type="Proteomes" id="UP000011761"/>
    </source>
</evidence>
<feature type="compositionally biased region" description="Polar residues" evidence="1">
    <location>
        <begin position="11"/>
        <end position="22"/>
    </location>
</feature>